<accession>A0AA43QJV4</accession>
<evidence type="ECO:0000313" key="8">
    <source>
        <dbReference type="EMBL" id="MDI1487851.1"/>
    </source>
</evidence>
<evidence type="ECO:0000256" key="1">
    <source>
        <dbReference type="ARBA" id="ARBA00004173"/>
    </source>
</evidence>
<dbReference type="InterPro" id="IPR035980">
    <property type="entry name" value="Ribosomal_bS6_sf"/>
</dbReference>
<evidence type="ECO:0000256" key="3">
    <source>
        <dbReference type="ARBA" id="ARBA00022980"/>
    </source>
</evidence>
<dbReference type="EMBL" id="JAPUFD010000006">
    <property type="protein sequence ID" value="MDI1487851.1"/>
    <property type="molecule type" value="Genomic_DNA"/>
</dbReference>
<dbReference type="GO" id="GO:0003735">
    <property type="term" value="F:structural constituent of ribosome"/>
    <property type="evidence" value="ECO:0007669"/>
    <property type="project" value="InterPro"/>
</dbReference>
<dbReference type="GO" id="GO:0006412">
    <property type="term" value="P:translation"/>
    <property type="evidence" value="ECO:0007669"/>
    <property type="project" value="InterPro"/>
</dbReference>
<comment type="similarity">
    <text evidence="2">Belongs to the bacterial ribosomal protein bS6 family.</text>
</comment>
<dbReference type="FunFam" id="3.30.70.60:FF:000007">
    <property type="entry name" value="37S ribosomal protein Mrp17"/>
    <property type="match status" value="1"/>
</dbReference>
<keyword evidence="9" id="KW-1185">Reference proteome</keyword>
<gene>
    <name evidence="8" type="ORF">OHK93_007124</name>
</gene>
<comment type="caution">
    <text evidence="8">The sequence shown here is derived from an EMBL/GenBank/DDBJ whole genome shotgun (WGS) entry which is preliminary data.</text>
</comment>
<sequence>MLYEMIAVVRPGNVAEVKEIARTAGSLVLAQGGVVRGITNWGSFLLTKPVKKNQRRYDTGHHFIMRFDASPAVQELVKKTVAVDPRMVRCGVVKMGGTLREIHDVKGKVDWRRSEGGELGKSFIDGL</sequence>
<protein>
    <recommendedName>
        <fullName evidence="6">Small ribosomal subunit protein bS6m</fullName>
    </recommendedName>
</protein>
<keyword evidence="4" id="KW-0496">Mitochondrion</keyword>
<dbReference type="Pfam" id="PF01250">
    <property type="entry name" value="Ribosomal_S6"/>
    <property type="match status" value="1"/>
</dbReference>
<dbReference type="PANTHER" id="PTHR21011:SF1">
    <property type="entry name" value="SMALL RIBOSOMAL SUBUNIT PROTEIN BS6M"/>
    <property type="match status" value="1"/>
</dbReference>
<dbReference type="InterPro" id="IPR014717">
    <property type="entry name" value="Transl_elong_EF1B/ribsomal_bS6"/>
</dbReference>
<dbReference type="InterPro" id="IPR000529">
    <property type="entry name" value="Ribosomal_bS6"/>
</dbReference>
<dbReference type="GO" id="GO:0005763">
    <property type="term" value="C:mitochondrial small ribosomal subunit"/>
    <property type="evidence" value="ECO:0007669"/>
    <property type="project" value="TreeGrafter"/>
</dbReference>
<dbReference type="SUPFAM" id="SSF54995">
    <property type="entry name" value="Ribosomal protein S6"/>
    <property type="match status" value="1"/>
</dbReference>
<reference evidence="8" key="1">
    <citation type="journal article" date="2023" name="Genome Biol. Evol.">
        <title>First Whole Genome Sequence and Flow Cytometry Genome Size Data for the Lichen-Forming Fungus Ramalina farinacea (Ascomycota).</title>
        <authorList>
            <person name="Llewellyn T."/>
            <person name="Mian S."/>
            <person name="Hill R."/>
            <person name="Leitch I.J."/>
            <person name="Gaya E."/>
        </authorList>
    </citation>
    <scope>NUCLEOTIDE SEQUENCE</scope>
    <source>
        <strain evidence="8">LIQ254RAFAR</strain>
    </source>
</reference>
<evidence type="ECO:0000256" key="6">
    <source>
        <dbReference type="ARBA" id="ARBA00035170"/>
    </source>
</evidence>
<dbReference type="Proteomes" id="UP001161017">
    <property type="component" value="Unassembled WGS sequence"/>
</dbReference>
<name>A0AA43QJV4_9LECA</name>
<organism evidence="8 9">
    <name type="scientific">Ramalina farinacea</name>
    <dbReference type="NCBI Taxonomy" id="258253"/>
    <lineage>
        <taxon>Eukaryota</taxon>
        <taxon>Fungi</taxon>
        <taxon>Dikarya</taxon>
        <taxon>Ascomycota</taxon>
        <taxon>Pezizomycotina</taxon>
        <taxon>Lecanoromycetes</taxon>
        <taxon>OSLEUM clade</taxon>
        <taxon>Lecanoromycetidae</taxon>
        <taxon>Lecanorales</taxon>
        <taxon>Lecanorineae</taxon>
        <taxon>Ramalinaceae</taxon>
        <taxon>Ramalina</taxon>
    </lineage>
</organism>
<evidence type="ECO:0000256" key="2">
    <source>
        <dbReference type="ARBA" id="ARBA00009512"/>
    </source>
</evidence>
<keyword evidence="3" id="KW-0689">Ribosomal protein</keyword>
<dbReference type="CDD" id="cd15465">
    <property type="entry name" value="bS6_mito"/>
    <property type="match status" value="1"/>
</dbReference>
<evidence type="ECO:0000256" key="7">
    <source>
        <dbReference type="ARBA" id="ARBA00037226"/>
    </source>
</evidence>
<comment type="function">
    <text evidence="7">Component of the mitochondrial ribosome (mitoribosome), a dedicated translation machinery responsible for the synthesis of mitochondrial genome-encoded proteins, including at least some of the essential transmembrane subunits of the mitochondrial respiratory chain. The mitoribosomes are attached to the mitochondrial inner membrane and translation products are cotranslationally integrated into the membrane.</text>
</comment>
<dbReference type="PANTHER" id="PTHR21011">
    <property type="entry name" value="MITOCHONDRIAL 28S RIBOSOMAL PROTEIN S6"/>
    <property type="match status" value="1"/>
</dbReference>
<dbReference type="GO" id="GO:0070181">
    <property type="term" value="F:small ribosomal subunit rRNA binding"/>
    <property type="evidence" value="ECO:0007669"/>
    <property type="project" value="TreeGrafter"/>
</dbReference>
<evidence type="ECO:0000313" key="9">
    <source>
        <dbReference type="Proteomes" id="UP001161017"/>
    </source>
</evidence>
<evidence type="ECO:0000256" key="5">
    <source>
        <dbReference type="ARBA" id="ARBA00023274"/>
    </source>
</evidence>
<keyword evidence="5" id="KW-0687">Ribonucleoprotein</keyword>
<comment type="subcellular location">
    <subcellularLocation>
        <location evidence="1">Mitochondrion</location>
    </subcellularLocation>
</comment>
<dbReference type="NCBIfam" id="TIGR00166">
    <property type="entry name" value="S6"/>
    <property type="match status" value="1"/>
</dbReference>
<dbReference type="Gene3D" id="3.30.70.60">
    <property type="match status" value="1"/>
</dbReference>
<dbReference type="AlphaFoldDB" id="A0AA43QJV4"/>
<proteinExistence type="inferred from homology"/>
<evidence type="ECO:0000256" key="4">
    <source>
        <dbReference type="ARBA" id="ARBA00023128"/>
    </source>
</evidence>